<organism evidence="3 4">
    <name type="scientific">Tribolium castaneum</name>
    <name type="common">Red flour beetle</name>
    <dbReference type="NCBI Taxonomy" id="7070"/>
    <lineage>
        <taxon>Eukaryota</taxon>
        <taxon>Metazoa</taxon>
        <taxon>Ecdysozoa</taxon>
        <taxon>Arthropoda</taxon>
        <taxon>Hexapoda</taxon>
        <taxon>Insecta</taxon>
        <taxon>Pterygota</taxon>
        <taxon>Neoptera</taxon>
        <taxon>Endopterygota</taxon>
        <taxon>Coleoptera</taxon>
        <taxon>Polyphaga</taxon>
        <taxon>Cucujiformia</taxon>
        <taxon>Tenebrionidae</taxon>
        <taxon>Tenebrionidae incertae sedis</taxon>
        <taxon>Tribolium</taxon>
    </lineage>
</organism>
<dbReference type="PANTHER" id="PTHR10900:SF80">
    <property type="entry name" value="FASCICLIN-1"/>
    <property type="match status" value="1"/>
</dbReference>
<dbReference type="FunCoup" id="A0A139WKV4">
    <property type="interactions" value="55"/>
</dbReference>
<dbReference type="SUPFAM" id="SSF82153">
    <property type="entry name" value="FAS1 domain"/>
    <property type="match status" value="4"/>
</dbReference>
<keyword evidence="4" id="KW-1185">Reference proteome</keyword>
<reference evidence="3 4" key="2">
    <citation type="journal article" date="2010" name="Nucleic Acids Res.">
        <title>BeetleBase in 2010: revisions to provide comprehensive genomic information for Tribolium castaneum.</title>
        <authorList>
            <person name="Kim H.S."/>
            <person name="Murphy T."/>
            <person name="Xia J."/>
            <person name="Caragea D."/>
            <person name="Park Y."/>
            <person name="Beeman R.W."/>
            <person name="Lorenzen M.D."/>
            <person name="Butcher S."/>
            <person name="Manak J.R."/>
            <person name="Brown S.J."/>
        </authorList>
    </citation>
    <scope>GENOME REANNOTATION</scope>
    <source>
        <strain evidence="3 4">Georgia GA2</strain>
    </source>
</reference>
<feature type="chain" id="PRO_5007300108" evidence="1">
    <location>
        <begin position="23"/>
        <end position="737"/>
    </location>
</feature>
<gene>
    <name evidence="3" type="primary">AUGUSTUS-3.0.2_31362</name>
    <name evidence="3" type="ORF">TcasGA2_TC031362</name>
</gene>
<protein>
    <submittedName>
        <fullName evidence="3">Fasciclin-1-like Protein</fullName>
    </submittedName>
</protein>
<dbReference type="OMA" id="LYADNAM"/>
<evidence type="ECO:0000259" key="2">
    <source>
        <dbReference type="PROSITE" id="PS50213"/>
    </source>
</evidence>
<dbReference type="GO" id="GO:0007155">
    <property type="term" value="P:cell adhesion"/>
    <property type="evidence" value="ECO:0000318"/>
    <property type="project" value="GO_Central"/>
</dbReference>
<dbReference type="GO" id="GO:0031012">
    <property type="term" value="C:extracellular matrix"/>
    <property type="evidence" value="ECO:0000318"/>
    <property type="project" value="GO_Central"/>
</dbReference>
<feature type="domain" description="FAS1" evidence="2">
    <location>
        <begin position="83"/>
        <end position="219"/>
    </location>
</feature>
<name>A0A139WKV4_TRICA</name>
<dbReference type="InterPro" id="IPR050904">
    <property type="entry name" value="Adhesion/Biosynth-related"/>
</dbReference>
<dbReference type="Gene3D" id="2.30.180.10">
    <property type="entry name" value="FAS1 domain"/>
    <property type="match status" value="4"/>
</dbReference>
<dbReference type="InterPro" id="IPR000782">
    <property type="entry name" value="FAS1_domain"/>
</dbReference>
<dbReference type="Pfam" id="PF02469">
    <property type="entry name" value="Fasciclin"/>
    <property type="match status" value="4"/>
</dbReference>
<dbReference type="AlphaFoldDB" id="A0A139WKV4"/>
<reference evidence="3 4" key="1">
    <citation type="journal article" date="2008" name="Nature">
        <title>The genome of the model beetle and pest Tribolium castaneum.</title>
        <authorList>
            <consortium name="Tribolium Genome Sequencing Consortium"/>
            <person name="Richards S."/>
            <person name="Gibbs R.A."/>
            <person name="Weinstock G.M."/>
            <person name="Brown S.J."/>
            <person name="Denell R."/>
            <person name="Beeman R.W."/>
            <person name="Gibbs R."/>
            <person name="Beeman R.W."/>
            <person name="Brown S.J."/>
            <person name="Bucher G."/>
            <person name="Friedrich M."/>
            <person name="Grimmelikhuijzen C.J."/>
            <person name="Klingler M."/>
            <person name="Lorenzen M."/>
            <person name="Richards S."/>
            <person name="Roth S."/>
            <person name="Schroder R."/>
            <person name="Tautz D."/>
            <person name="Zdobnov E.M."/>
            <person name="Muzny D."/>
            <person name="Gibbs R.A."/>
            <person name="Weinstock G.M."/>
            <person name="Attaway T."/>
            <person name="Bell S."/>
            <person name="Buhay C.J."/>
            <person name="Chandrabose M.N."/>
            <person name="Chavez D."/>
            <person name="Clerk-Blankenburg K.P."/>
            <person name="Cree A."/>
            <person name="Dao M."/>
            <person name="Davis C."/>
            <person name="Chacko J."/>
            <person name="Dinh H."/>
            <person name="Dugan-Rocha S."/>
            <person name="Fowler G."/>
            <person name="Garner T.T."/>
            <person name="Garnes J."/>
            <person name="Gnirke A."/>
            <person name="Hawes A."/>
            <person name="Hernandez J."/>
            <person name="Hines S."/>
            <person name="Holder M."/>
            <person name="Hume J."/>
            <person name="Jhangiani S.N."/>
            <person name="Joshi V."/>
            <person name="Khan Z.M."/>
            <person name="Jackson L."/>
            <person name="Kovar C."/>
            <person name="Kowis A."/>
            <person name="Lee S."/>
            <person name="Lewis L.R."/>
            <person name="Margolis J."/>
            <person name="Morgan M."/>
            <person name="Nazareth L.V."/>
            <person name="Nguyen N."/>
            <person name="Okwuonu G."/>
            <person name="Parker D."/>
            <person name="Richards S."/>
            <person name="Ruiz S.J."/>
            <person name="Santibanez J."/>
            <person name="Savard J."/>
            <person name="Scherer S.E."/>
            <person name="Schneider B."/>
            <person name="Sodergren E."/>
            <person name="Tautz D."/>
            <person name="Vattahil S."/>
            <person name="Villasana D."/>
            <person name="White C.S."/>
            <person name="Wright R."/>
            <person name="Park Y."/>
            <person name="Beeman R.W."/>
            <person name="Lord J."/>
            <person name="Oppert B."/>
            <person name="Lorenzen M."/>
            <person name="Brown S."/>
            <person name="Wang L."/>
            <person name="Savard J."/>
            <person name="Tautz D."/>
            <person name="Richards S."/>
            <person name="Weinstock G."/>
            <person name="Gibbs R.A."/>
            <person name="Liu Y."/>
            <person name="Worley K."/>
            <person name="Weinstock G."/>
            <person name="Elsik C.G."/>
            <person name="Reese J.T."/>
            <person name="Elhaik E."/>
            <person name="Landan G."/>
            <person name="Graur D."/>
            <person name="Arensburger P."/>
            <person name="Atkinson P."/>
            <person name="Beeman R.W."/>
            <person name="Beidler J."/>
            <person name="Brown S.J."/>
            <person name="Demuth J.P."/>
            <person name="Drury D.W."/>
            <person name="Du Y.Z."/>
            <person name="Fujiwara H."/>
            <person name="Lorenzen M."/>
            <person name="Maselli V."/>
            <person name="Osanai M."/>
            <person name="Park Y."/>
            <person name="Robertson H.M."/>
            <person name="Tu Z."/>
            <person name="Wang J.J."/>
            <person name="Wang S."/>
            <person name="Richards S."/>
            <person name="Song H."/>
            <person name="Zhang L."/>
            <person name="Sodergren E."/>
            <person name="Werner D."/>
            <person name="Stanke M."/>
            <person name="Morgenstern B."/>
            <person name="Solovyev V."/>
            <person name="Kosarev P."/>
            <person name="Brown G."/>
            <person name="Chen H.C."/>
            <person name="Ermolaeva O."/>
            <person name="Hlavina W."/>
            <person name="Kapustin Y."/>
            <person name="Kiryutin B."/>
            <person name="Kitts P."/>
            <person name="Maglott D."/>
            <person name="Pruitt K."/>
            <person name="Sapojnikov V."/>
            <person name="Souvorov A."/>
            <person name="Mackey A.J."/>
            <person name="Waterhouse R.M."/>
            <person name="Wyder S."/>
            <person name="Zdobnov E.M."/>
            <person name="Zdobnov E.M."/>
            <person name="Wyder S."/>
            <person name="Kriventseva E.V."/>
            <person name="Kadowaki T."/>
            <person name="Bork P."/>
            <person name="Aranda M."/>
            <person name="Bao R."/>
            <person name="Beermann A."/>
            <person name="Berns N."/>
            <person name="Bolognesi R."/>
            <person name="Bonneton F."/>
            <person name="Bopp D."/>
            <person name="Brown S.J."/>
            <person name="Bucher G."/>
            <person name="Butts T."/>
            <person name="Chaumot A."/>
            <person name="Denell R.E."/>
            <person name="Ferrier D.E."/>
            <person name="Friedrich M."/>
            <person name="Gordon C.M."/>
            <person name="Jindra M."/>
            <person name="Klingler M."/>
            <person name="Lan Q."/>
            <person name="Lattorff H.M."/>
            <person name="Laudet V."/>
            <person name="von Levetsow C."/>
            <person name="Liu Z."/>
            <person name="Lutz R."/>
            <person name="Lynch J.A."/>
            <person name="da Fonseca R.N."/>
            <person name="Posnien N."/>
            <person name="Reuter R."/>
            <person name="Roth S."/>
            <person name="Savard J."/>
            <person name="Schinko J.B."/>
            <person name="Schmitt C."/>
            <person name="Schoppmeier M."/>
            <person name="Schroder R."/>
            <person name="Shippy T.D."/>
            <person name="Simonnet F."/>
            <person name="Marques-Souza H."/>
            <person name="Tautz D."/>
            <person name="Tomoyasu Y."/>
            <person name="Trauner J."/>
            <person name="Van der Zee M."/>
            <person name="Vervoort M."/>
            <person name="Wittkopp N."/>
            <person name="Wimmer E.A."/>
            <person name="Yang X."/>
            <person name="Jones A.K."/>
            <person name="Sattelle D.B."/>
            <person name="Ebert P.R."/>
            <person name="Nelson D."/>
            <person name="Scott J.G."/>
            <person name="Beeman R.W."/>
            <person name="Muthukrishnan S."/>
            <person name="Kramer K.J."/>
            <person name="Arakane Y."/>
            <person name="Beeman R.W."/>
            <person name="Zhu Q."/>
            <person name="Hogenkamp D."/>
            <person name="Dixit R."/>
            <person name="Oppert B."/>
            <person name="Jiang H."/>
            <person name="Zou Z."/>
            <person name="Marshall J."/>
            <person name="Elpidina E."/>
            <person name="Vinokurov K."/>
            <person name="Oppert C."/>
            <person name="Zou Z."/>
            <person name="Evans J."/>
            <person name="Lu Z."/>
            <person name="Zhao P."/>
            <person name="Sumathipala N."/>
            <person name="Altincicek B."/>
            <person name="Vilcinskas A."/>
            <person name="Williams M."/>
            <person name="Hultmark D."/>
            <person name="Hetru C."/>
            <person name="Jiang H."/>
            <person name="Grimmelikhuijzen C.J."/>
            <person name="Hauser F."/>
            <person name="Cazzamali G."/>
            <person name="Williamson M."/>
            <person name="Park Y."/>
            <person name="Li B."/>
            <person name="Tanaka Y."/>
            <person name="Predel R."/>
            <person name="Neupert S."/>
            <person name="Schachtner J."/>
            <person name="Verleyen P."/>
            <person name="Raible F."/>
            <person name="Bork P."/>
            <person name="Friedrich M."/>
            <person name="Walden K.K."/>
            <person name="Robertson H.M."/>
            <person name="Angeli S."/>
            <person name="Foret S."/>
            <person name="Bucher G."/>
            <person name="Schuetz S."/>
            <person name="Maleszka R."/>
            <person name="Wimmer E.A."/>
            <person name="Beeman R.W."/>
            <person name="Lorenzen M."/>
            <person name="Tomoyasu Y."/>
            <person name="Miller S.C."/>
            <person name="Grossmann D."/>
            <person name="Bucher G."/>
        </authorList>
    </citation>
    <scope>NUCLEOTIDE SEQUENCE [LARGE SCALE GENOMIC DNA]</scope>
    <source>
        <strain evidence="3 4">Georgia GA2</strain>
    </source>
</reference>
<accession>A0A139WKV4</accession>
<dbReference type="GO" id="GO:0030198">
    <property type="term" value="P:extracellular matrix organization"/>
    <property type="evidence" value="ECO:0000318"/>
    <property type="project" value="GO_Central"/>
</dbReference>
<dbReference type="PANTHER" id="PTHR10900">
    <property type="entry name" value="PERIOSTIN-RELATED"/>
    <property type="match status" value="1"/>
</dbReference>
<feature type="signal peptide" evidence="1">
    <location>
        <begin position="1"/>
        <end position="22"/>
    </location>
</feature>
<dbReference type="STRING" id="7070.A0A139WKV4"/>
<feature type="domain" description="FAS1" evidence="2">
    <location>
        <begin position="241"/>
        <end position="390"/>
    </location>
</feature>
<feature type="domain" description="FAS1" evidence="2">
    <location>
        <begin position="393"/>
        <end position="542"/>
    </location>
</feature>
<dbReference type="GO" id="GO:0050839">
    <property type="term" value="F:cell adhesion molecule binding"/>
    <property type="evidence" value="ECO:0000318"/>
    <property type="project" value="GO_Central"/>
</dbReference>
<evidence type="ECO:0000313" key="3">
    <source>
        <dbReference type="EMBL" id="KYB28514.1"/>
    </source>
</evidence>
<evidence type="ECO:0000313" key="4">
    <source>
        <dbReference type="Proteomes" id="UP000007266"/>
    </source>
</evidence>
<dbReference type="SMART" id="SM00554">
    <property type="entry name" value="FAS1"/>
    <property type="match status" value="4"/>
</dbReference>
<dbReference type="InterPro" id="IPR036378">
    <property type="entry name" value="FAS1_dom_sf"/>
</dbReference>
<dbReference type="FunFam" id="2.30.180.10:FF:000039">
    <property type="entry name" value="Fasciclin 1, isoform F"/>
    <property type="match status" value="1"/>
</dbReference>
<keyword evidence="1" id="KW-0732">Signal</keyword>
<dbReference type="EMBL" id="KQ971326">
    <property type="protein sequence ID" value="KYB28514.1"/>
    <property type="molecule type" value="Genomic_DNA"/>
</dbReference>
<sequence length="737" mass="84234">MGAQKCFSVGLVLAFSAFCVHSQSIDEKIKLDTDLSQFKYENSFSYNQVRMWYVLGAIMGGQKCFFLGLLITFSGFGVHLCFSPSLIEKLTLDVEFAQFYNQLERSKLANVTLQYKQATIFAPINEAFQRMEATEANPDDLVLYHMTSIPRKTTQLGTSYTSMNSELEGNPPLWITHTTGNYHNDIYVNNARLLVSHSDIMTTQKNGNIQVVHKIDEVLVPTRSAKNAQHRVYNPTAYEFLEYYESLIFHPHRLRYFRQKVQQHSKQDIFKTEGGHTFFIPVDEGFKNKRAELIDGKIIDGHVIPKHVLFTRPTKKDVPFQTLANGDNNVRVVISFTQETRGPNNQVINYVKSHTLLSDGKHSQGVVLSEIVKANIPVKNGVVHLIQKPLMVVDNNVRELLEEKDGGILSSFVKAINDADYREFYNTLERSQDITLFAPCNNAWTDDFTLNSIISNKNRFKDILMMHLVPDNRLYVDRILSISHGRDKRVHTRDPRNDLYFNVVTSGTNRTVTVEGGGVNATVIQPDLAATNGIIHVIDRVLGVPYTTVYDKLRTDYSLNYTFRLGNQGGFNNQLSDTTKKFTYFVPRNQAWDEASVDHPSAIKKLFMPEFHYHATNILERHLVISDEPYTMERIKQLTLKSNQNMNNYERRTEIQLPTIRGELNLYVEELQDHTFIIHWKGERIPVFKPNVACTNGVIHVIDAPFLQDGDIRVSGAPSLHFAPHLIMILAAKWLLL</sequence>
<dbReference type="FunFam" id="2.30.180.10:FF:000038">
    <property type="entry name" value="fasciclin-1 isoform X2"/>
    <property type="match status" value="1"/>
</dbReference>
<dbReference type="GO" id="GO:0005615">
    <property type="term" value="C:extracellular space"/>
    <property type="evidence" value="ECO:0000318"/>
    <property type="project" value="GO_Central"/>
</dbReference>
<dbReference type="PROSITE" id="PS50213">
    <property type="entry name" value="FAS1"/>
    <property type="match status" value="4"/>
</dbReference>
<dbReference type="Proteomes" id="UP000007266">
    <property type="component" value="Linkage group 3"/>
</dbReference>
<feature type="domain" description="FAS1" evidence="2">
    <location>
        <begin position="546"/>
        <end position="706"/>
    </location>
</feature>
<dbReference type="eggNOG" id="KOG1437">
    <property type="taxonomic scope" value="Eukaryota"/>
</dbReference>
<proteinExistence type="predicted"/>
<dbReference type="InParanoid" id="A0A139WKV4"/>
<evidence type="ECO:0000256" key="1">
    <source>
        <dbReference type="SAM" id="SignalP"/>
    </source>
</evidence>